<dbReference type="EMBL" id="AP024749">
    <property type="protein sequence ID" value="BCY27810.1"/>
    <property type="molecule type" value="Genomic_DNA"/>
</dbReference>
<sequence length="174" mass="20163">MKFKGILKAFEENSLGYGPHFVIPNDIFEKMLELAPDKRIKCTLNNELTISRAMSPKGDINYILLNKDIVKKLKIDFGDEVSVELQPDQSKYGIDITEEMEEVLYSDPEGQALFDKLTPGVQRSLIYIVNKIKSSQLRIERSFVILEHLKKMKGKVDGKILQEDFKEYRNKMKF</sequence>
<evidence type="ECO:0000313" key="1">
    <source>
        <dbReference type="EMBL" id="BCY27810.1"/>
    </source>
</evidence>
<proteinExistence type="predicted"/>
<accession>A0ABM7S4F0</accession>
<dbReference type="InterPro" id="IPR037079">
    <property type="entry name" value="AF2212/PG0164-like_sf"/>
</dbReference>
<reference evidence="1 2" key="1">
    <citation type="submission" date="2021-06" db="EMBL/GenBank/DDBJ databases">
        <title>Whole genome sequences of Flavobacterium sp. KK2020170 and assembly.</title>
        <authorList>
            <person name="Kitahara K."/>
            <person name="Miyoshi S."/>
            <person name="Uesaka K."/>
        </authorList>
    </citation>
    <scope>NUCLEOTIDE SEQUENCE [LARGE SCALE GENOMIC DNA]</scope>
    <source>
        <strain evidence="1 2">KK2020170</strain>
    </source>
</reference>
<keyword evidence="2" id="KW-1185">Reference proteome</keyword>
<dbReference type="RefSeq" id="WP_221259414.1">
    <property type="nucleotide sequence ID" value="NZ_AP024749.1"/>
</dbReference>
<dbReference type="Pfam" id="PF13376">
    <property type="entry name" value="OmdA"/>
    <property type="match status" value="1"/>
</dbReference>
<organism evidence="1 2">
    <name type="scientific">Flavobacterium okayamense</name>
    <dbReference type="NCBI Taxonomy" id="2830782"/>
    <lineage>
        <taxon>Bacteria</taxon>
        <taxon>Pseudomonadati</taxon>
        <taxon>Bacteroidota</taxon>
        <taxon>Flavobacteriia</taxon>
        <taxon>Flavobacteriales</taxon>
        <taxon>Flavobacteriaceae</taxon>
        <taxon>Flavobacterium</taxon>
    </lineage>
</organism>
<name>A0ABM7S4F0_9FLAO</name>
<gene>
    <name evidence="1" type="ORF">KK2020170_06780</name>
</gene>
<dbReference type="Gene3D" id="2.40.30.100">
    <property type="entry name" value="AF2212/PG0164-like"/>
    <property type="match status" value="1"/>
</dbReference>
<dbReference type="Proteomes" id="UP000825258">
    <property type="component" value="Chromosome"/>
</dbReference>
<evidence type="ECO:0000313" key="2">
    <source>
        <dbReference type="Proteomes" id="UP000825258"/>
    </source>
</evidence>
<evidence type="ECO:0008006" key="3">
    <source>
        <dbReference type="Google" id="ProtNLM"/>
    </source>
</evidence>
<protein>
    <recommendedName>
        <fullName evidence="3">Bacteriocin-protection, YdeI or OmpD-Associated</fullName>
    </recommendedName>
</protein>